<dbReference type="InterPro" id="IPR050248">
    <property type="entry name" value="Polysacc_deacetylase_ArnD"/>
</dbReference>
<dbReference type="RefSeq" id="WP_080021896.1">
    <property type="nucleotide sequence ID" value="NZ_LTAY01000022.1"/>
</dbReference>
<keyword evidence="4" id="KW-0378">Hydrolase</keyword>
<reference evidence="4 5" key="1">
    <citation type="submission" date="2016-02" db="EMBL/GenBank/DDBJ databases">
        <title>Genome sequence of Clostridium thermobutyricum DSM 4928.</title>
        <authorList>
            <person name="Poehlein A."/>
            <person name="Daniel R."/>
        </authorList>
    </citation>
    <scope>NUCLEOTIDE SEQUENCE [LARGE SCALE GENOMIC DNA]</scope>
    <source>
        <strain evidence="4 5">DSM 4928</strain>
    </source>
</reference>
<dbReference type="SUPFAM" id="SSF88713">
    <property type="entry name" value="Glycoside hydrolase/deacetylase"/>
    <property type="match status" value="1"/>
</dbReference>
<name>A0A1V4SXY2_9CLOT</name>
<keyword evidence="2" id="KW-1133">Transmembrane helix</keyword>
<proteinExistence type="predicted"/>
<evidence type="ECO:0000259" key="3">
    <source>
        <dbReference type="PROSITE" id="PS51677"/>
    </source>
</evidence>
<feature type="transmembrane region" description="Helical" evidence="2">
    <location>
        <begin position="9"/>
        <end position="29"/>
    </location>
</feature>
<gene>
    <name evidence="4" type="primary">pgdA_2</name>
    <name evidence="4" type="ORF">CLTHE_05500</name>
</gene>
<dbReference type="PANTHER" id="PTHR10587">
    <property type="entry name" value="GLYCOSYL TRANSFERASE-RELATED"/>
    <property type="match status" value="1"/>
</dbReference>
<dbReference type="CDD" id="cd10944">
    <property type="entry name" value="CE4_SmPgdA_like"/>
    <property type="match status" value="1"/>
</dbReference>
<dbReference type="InterPro" id="IPR002509">
    <property type="entry name" value="NODB_dom"/>
</dbReference>
<dbReference type="GO" id="GO:0016810">
    <property type="term" value="F:hydrolase activity, acting on carbon-nitrogen (but not peptide) bonds"/>
    <property type="evidence" value="ECO:0007669"/>
    <property type="project" value="InterPro"/>
</dbReference>
<comment type="caution">
    <text evidence="4">The sequence shown here is derived from an EMBL/GenBank/DDBJ whole genome shotgun (WGS) entry which is preliminary data.</text>
</comment>
<evidence type="ECO:0000313" key="4">
    <source>
        <dbReference type="EMBL" id="OPX49576.1"/>
    </source>
</evidence>
<dbReference type="OrthoDB" id="258610at2"/>
<dbReference type="InterPro" id="IPR011330">
    <property type="entry name" value="Glyco_hydro/deAcase_b/a-brl"/>
</dbReference>
<dbReference type="Gene3D" id="3.20.20.370">
    <property type="entry name" value="Glycoside hydrolase/deacetylase"/>
    <property type="match status" value="1"/>
</dbReference>
<dbReference type="Proteomes" id="UP000191448">
    <property type="component" value="Unassembled WGS sequence"/>
</dbReference>
<feature type="region of interest" description="Disordered" evidence="1">
    <location>
        <begin position="46"/>
        <end position="72"/>
    </location>
</feature>
<evidence type="ECO:0000256" key="2">
    <source>
        <dbReference type="SAM" id="Phobius"/>
    </source>
</evidence>
<keyword evidence="2" id="KW-0472">Membrane</keyword>
<evidence type="ECO:0000313" key="5">
    <source>
        <dbReference type="Proteomes" id="UP000191448"/>
    </source>
</evidence>
<dbReference type="AlphaFoldDB" id="A0A1V4SXY2"/>
<protein>
    <submittedName>
        <fullName evidence="4">Peptidoglycan-N-acetylglucosamine deacetylase</fullName>
        <ecNumber evidence="4">3.5.1.104</ecNumber>
    </submittedName>
</protein>
<keyword evidence="2" id="KW-0812">Transmembrane</keyword>
<dbReference type="EMBL" id="LTAY01000022">
    <property type="protein sequence ID" value="OPX49576.1"/>
    <property type="molecule type" value="Genomic_DNA"/>
</dbReference>
<organism evidence="4 5">
    <name type="scientific">Clostridium thermobutyricum DSM 4928</name>
    <dbReference type="NCBI Taxonomy" id="1121339"/>
    <lineage>
        <taxon>Bacteria</taxon>
        <taxon>Bacillati</taxon>
        <taxon>Bacillota</taxon>
        <taxon>Clostridia</taxon>
        <taxon>Eubacteriales</taxon>
        <taxon>Clostridiaceae</taxon>
        <taxon>Clostridium</taxon>
    </lineage>
</organism>
<evidence type="ECO:0000256" key="1">
    <source>
        <dbReference type="SAM" id="MobiDB-lite"/>
    </source>
</evidence>
<dbReference type="PROSITE" id="PS51677">
    <property type="entry name" value="NODB"/>
    <property type="match status" value="1"/>
</dbReference>
<dbReference type="EC" id="3.5.1.104" evidence="4"/>
<dbReference type="Pfam" id="PF01522">
    <property type="entry name" value="Polysacc_deac_1"/>
    <property type="match status" value="1"/>
</dbReference>
<dbReference type="GO" id="GO:0005975">
    <property type="term" value="P:carbohydrate metabolic process"/>
    <property type="evidence" value="ECO:0007669"/>
    <property type="project" value="InterPro"/>
</dbReference>
<accession>A0A1V4SXY2</accession>
<feature type="domain" description="NodB homology" evidence="3">
    <location>
        <begin position="109"/>
        <end position="310"/>
    </location>
</feature>
<sequence>MKDLKRKNLIITVLAILFLFISILVLLNFKYNINKDKPLETYNIDTSSTDLKNSNKKQDTSNSNETKQNREDIIDINKSNIIPNAISYSVPANQVAKMLASGSKNNPEKEIFLTIDDGPSKNTPKILEILKNNGVHATFFILGSNLKDSEENQNFLKEIYNTGNAIGNHTYSHDLKKIYPKNNVDTEVFINEIKKANDVMNNILGNNFCTKVLRMPGGYMSRVYYKDKNLNILDEDLSKYGIISVDWNADSEDAITKNISANKILDNVIKESVNKSKVVVLIHDLPEKTVTLEALPKIIEYFKDKGYSFKVISNPN</sequence>